<comment type="caution">
    <text evidence="5">The sequence shown here is derived from an EMBL/GenBank/DDBJ whole genome shotgun (WGS) entry which is preliminary data.</text>
</comment>
<dbReference type="Pfam" id="PF09742">
    <property type="entry name" value="Dymeclin"/>
    <property type="match status" value="1"/>
</dbReference>
<evidence type="ECO:0000313" key="5">
    <source>
        <dbReference type="EMBL" id="KAF9618596.1"/>
    </source>
</evidence>
<keyword evidence="6" id="KW-1185">Reference proteome</keyword>
<name>A0A835MCD3_9MAGN</name>
<keyword evidence="3" id="KW-0519">Myristate</keyword>
<gene>
    <name evidence="5" type="ORF">IFM89_002291</name>
</gene>
<evidence type="ECO:0000256" key="1">
    <source>
        <dbReference type="ARBA" id="ARBA00010603"/>
    </source>
</evidence>
<evidence type="ECO:0000256" key="2">
    <source>
        <dbReference type="ARBA" id="ARBA00015736"/>
    </source>
</evidence>
<keyword evidence="4" id="KW-0449">Lipoprotein</keyword>
<dbReference type="InterPro" id="IPR019142">
    <property type="entry name" value="Dymeclin"/>
</dbReference>
<proteinExistence type="inferred from homology"/>
<evidence type="ECO:0000256" key="4">
    <source>
        <dbReference type="ARBA" id="ARBA00023288"/>
    </source>
</evidence>
<dbReference type="Proteomes" id="UP000631114">
    <property type="component" value="Unassembled WGS sequence"/>
</dbReference>
<comment type="similarity">
    <text evidence="1">Belongs to the dymeclin family.</text>
</comment>
<sequence length="666" mass="75627">MGGVPSTPGQDTAEYLISRFVGEKSFPLSSEFWYKLLELPFTLPWPTYRVRQACQAFVKNNYNTRHLAKILIHLVLSLQEAMSTTTVPTTAYMKAINAAYISSIFLKYTIENAKSDKFDELYLSLTEDEATSKNFPKDQDIGSFVMHGVLSFIGTSDVSSQTYLLHHELLNFVLVAMSTQLRSGPSPGPRDVHPFIDAAMVQDSSVVGLSVRRLLLNYITRPRIPASGATHSIFSDGGQPGVLHKVGSAAANFVLYPFNYFVSSNGEGSRNPLADNSLLLLLVLTHYRKCVMVTECITDKHGDDVNLDSLMKEHLYFSDNPYCKALENARDVEFDRVDIEGNVHSGPLVRLSFASLFDTLGQHLADEVSVLLLYSLVHGNSNFLEYVLVRTDLDTLILPSVPWYQERLLHNTSLGSLMVIILIRTVKYNLSKLRDVYLHTNCLATLANMAPHVHRLSAYASQRLVSLFDMLSRKYTKLAEQKNVFQTKANSIEGGTIMEDMSAELHIYTDFLRIVLEILNAILTYALPRNPEVVYAIMHRQEVFQPFKNHPRFNELLENIYSVLDFFNSRMDAQRTEGEWSVEKVLQVIIINCRSWRGEGMKMFTQLRFTYEQENHPEEFFIPYVWQLVLSHSGFGFDIGVINLFPIPLAVDDARTEEEQIYESDV</sequence>
<dbReference type="PANTHER" id="PTHR12895:SF9">
    <property type="entry name" value="DYMECLIN"/>
    <property type="match status" value="1"/>
</dbReference>
<accession>A0A835MCD3</accession>
<dbReference type="OrthoDB" id="10253409at2759"/>
<dbReference type="AlphaFoldDB" id="A0A835MCD3"/>
<dbReference type="GO" id="GO:0005794">
    <property type="term" value="C:Golgi apparatus"/>
    <property type="evidence" value="ECO:0007669"/>
    <property type="project" value="TreeGrafter"/>
</dbReference>
<protein>
    <recommendedName>
        <fullName evidence="2">Dymeclin</fullName>
    </recommendedName>
</protein>
<organism evidence="5 6">
    <name type="scientific">Coptis chinensis</name>
    <dbReference type="NCBI Taxonomy" id="261450"/>
    <lineage>
        <taxon>Eukaryota</taxon>
        <taxon>Viridiplantae</taxon>
        <taxon>Streptophyta</taxon>
        <taxon>Embryophyta</taxon>
        <taxon>Tracheophyta</taxon>
        <taxon>Spermatophyta</taxon>
        <taxon>Magnoliopsida</taxon>
        <taxon>Ranunculales</taxon>
        <taxon>Ranunculaceae</taxon>
        <taxon>Coptidoideae</taxon>
        <taxon>Coptis</taxon>
    </lineage>
</organism>
<dbReference type="EMBL" id="JADFTS010000002">
    <property type="protein sequence ID" value="KAF9618596.1"/>
    <property type="molecule type" value="Genomic_DNA"/>
</dbReference>
<dbReference type="PANTHER" id="PTHR12895">
    <property type="entry name" value="DYMECLIN"/>
    <property type="match status" value="1"/>
</dbReference>
<reference evidence="5 6" key="1">
    <citation type="submission" date="2020-10" db="EMBL/GenBank/DDBJ databases">
        <title>The Coptis chinensis genome and diversification of protoberbering-type alkaloids.</title>
        <authorList>
            <person name="Wang B."/>
            <person name="Shu S."/>
            <person name="Song C."/>
            <person name="Liu Y."/>
        </authorList>
    </citation>
    <scope>NUCLEOTIDE SEQUENCE [LARGE SCALE GENOMIC DNA]</scope>
    <source>
        <strain evidence="5">HL-2020</strain>
        <tissue evidence="5">Leaf</tissue>
    </source>
</reference>
<dbReference type="GO" id="GO:0007030">
    <property type="term" value="P:Golgi organization"/>
    <property type="evidence" value="ECO:0007669"/>
    <property type="project" value="TreeGrafter"/>
</dbReference>
<evidence type="ECO:0000256" key="3">
    <source>
        <dbReference type="ARBA" id="ARBA00022707"/>
    </source>
</evidence>
<evidence type="ECO:0000313" key="6">
    <source>
        <dbReference type="Proteomes" id="UP000631114"/>
    </source>
</evidence>